<accession>A0ABQ5QAF6</accession>
<evidence type="ECO:0000256" key="3">
    <source>
        <dbReference type="ARBA" id="ARBA00023014"/>
    </source>
</evidence>
<reference evidence="5 6" key="1">
    <citation type="journal article" date="2023" name="Antonie Van Leeuwenhoek">
        <title>Mesoterricola silvestris gen. nov., sp. nov., Mesoterricola sediminis sp. nov., Geothrix oryzae sp. nov., Geothrix edaphica sp. nov., Geothrix rubra sp. nov., and Geothrix limicola sp. nov., six novel members of Acidobacteriota isolated from soils.</title>
        <authorList>
            <person name="Itoh H."/>
            <person name="Sugisawa Y."/>
            <person name="Mise K."/>
            <person name="Xu Z."/>
            <person name="Kuniyasu M."/>
            <person name="Ushijima N."/>
            <person name="Kawano K."/>
            <person name="Kobayashi E."/>
            <person name="Shiratori Y."/>
            <person name="Masuda Y."/>
            <person name="Senoo K."/>
        </authorList>
    </citation>
    <scope>NUCLEOTIDE SEQUENCE [LARGE SCALE GENOMIC DNA]</scope>
    <source>
        <strain evidence="5 6">Red803</strain>
    </source>
</reference>
<organism evidence="5 6">
    <name type="scientific">Geothrix rubra</name>
    <dbReference type="NCBI Taxonomy" id="2927977"/>
    <lineage>
        <taxon>Bacteria</taxon>
        <taxon>Pseudomonadati</taxon>
        <taxon>Acidobacteriota</taxon>
        <taxon>Holophagae</taxon>
        <taxon>Holophagales</taxon>
        <taxon>Holophagaceae</taxon>
        <taxon>Geothrix</taxon>
    </lineage>
</organism>
<dbReference type="InterPro" id="IPR017896">
    <property type="entry name" value="4Fe4S_Fe-S-bd"/>
</dbReference>
<dbReference type="RefSeq" id="WP_285727017.1">
    <property type="nucleotide sequence ID" value="NZ_BSDD01000005.1"/>
</dbReference>
<keyword evidence="3" id="KW-0411">Iron-sulfur</keyword>
<keyword evidence="2" id="KW-0408">Iron</keyword>
<feature type="domain" description="4Fe-4S ferredoxin-type" evidence="4">
    <location>
        <begin position="285"/>
        <end position="314"/>
    </location>
</feature>
<evidence type="ECO:0000259" key="4">
    <source>
        <dbReference type="PROSITE" id="PS51379"/>
    </source>
</evidence>
<keyword evidence="1" id="KW-0479">Metal-binding</keyword>
<comment type="caution">
    <text evidence="5">The sequence shown here is derived from an EMBL/GenBank/DDBJ whole genome shotgun (WGS) entry which is preliminary data.</text>
</comment>
<evidence type="ECO:0000313" key="5">
    <source>
        <dbReference type="EMBL" id="GLH71105.1"/>
    </source>
</evidence>
<dbReference type="Gene3D" id="3.30.70.20">
    <property type="match status" value="1"/>
</dbReference>
<gene>
    <name evidence="5" type="ORF">GETHPA_26380</name>
</gene>
<evidence type="ECO:0000256" key="2">
    <source>
        <dbReference type="ARBA" id="ARBA00023004"/>
    </source>
</evidence>
<evidence type="ECO:0000313" key="6">
    <source>
        <dbReference type="Proteomes" id="UP001165089"/>
    </source>
</evidence>
<sequence>MAPWIVKPGDGAYGRFAARLNRFPQGAPPTERLFQILRLLVSEREAGLLAQVPIRPFTARRAAALWNLPEADARKVLDGLADRAMLLDLVTDGETRYALPPPMAGFFEFSLMRVRGDLDQKALAELFHQYLNVEEDFLRALVLQGETQLGRVFVDEAGLPREALEVLDFERATEVVRGARVIGVSDCYCRRKMAHLGRACDAPMEICMTFGTAADSLTRHGTARRVAAAECLDLLEQARARGLVQFGENVREDVGFICNCCGCCCEALVAARRYAFLKPVHTSAYLPELAAEGCDGCGTCVRACPVDALGLVSAHDPKRPAARRARLDPDRCLGCGVCARACTRQAIRLRRRGRRLLTPVNTAHRAVMMAIERGTFSELLVDGQSGYGHRAVAALLGAVFRLPPLKQALASEQVKSRFLGRMLARAGR</sequence>
<evidence type="ECO:0000256" key="1">
    <source>
        <dbReference type="ARBA" id="ARBA00022723"/>
    </source>
</evidence>
<keyword evidence="6" id="KW-1185">Reference proteome</keyword>
<proteinExistence type="predicted"/>
<dbReference type="PROSITE" id="PS00198">
    <property type="entry name" value="4FE4S_FER_1"/>
    <property type="match status" value="1"/>
</dbReference>
<dbReference type="EMBL" id="BSDD01000005">
    <property type="protein sequence ID" value="GLH71105.1"/>
    <property type="molecule type" value="Genomic_DNA"/>
</dbReference>
<name>A0ABQ5QAF6_9BACT</name>
<feature type="domain" description="4Fe-4S ferredoxin-type" evidence="4">
    <location>
        <begin position="323"/>
        <end position="352"/>
    </location>
</feature>
<dbReference type="Proteomes" id="UP001165089">
    <property type="component" value="Unassembled WGS sequence"/>
</dbReference>
<dbReference type="SUPFAM" id="SSF54862">
    <property type="entry name" value="4Fe-4S ferredoxins"/>
    <property type="match status" value="1"/>
</dbReference>
<dbReference type="InterPro" id="IPR017900">
    <property type="entry name" value="4Fe4S_Fe_S_CS"/>
</dbReference>
<dbReference type="Pfam" id="PF12838">
    <property type="entry name" value="Fer4_7"/>
    <property type="match status" value="1"/>
</dbReference>
<protein>
    <submittedName>
        <fullName evidence="5">(Fe-S)-binding protein</fullName>
    </submittedName>
</protein>
<dbReference type="PROSITE" id="PS51379">
    <property type="entry name" value="4FE4S_FER_2"/>
    <property type="match status" value="2"/>
</dbReference>